<sequence>MLEDTDSGQLEDIDVIPNEEMLLALSEKGYLKRMRPDTFNLQNRGTIGKSVGKLRVNDTMSDFLVCRTHDHVLYFSDKGTVYSARAYRIPECSRAGAGTPLVQVPGDELKWVRRCTNDDYVAMASHNGMVILSPCENVRALGRNTRGGVAMRLKQGDKMASMDLIPASLGKMLEKGSETQHTHGRGSTGPWLLFISESGYGKRVPLASFRMSRLNRVGLKGYKFSLEDRLAAVFVVGFSVGEDGESDEQVVLVSQSGTVNRIKVRDISIQSRFARGVILMRLEHAGKIQSASLISENKRKTENFRRLQHDSTLVSEFSSFGPA</sequence>
<dbReference type="GO" id="GO:0006265">
    <property type="term" value="P:DNA topological change"/>
    <property type="evidence" value="ECO:0007669"/>
    <property type="project" value="InterPro"/>
</dbReference>
<name>A0AAW2VJI5_SESRA</name>
<evidence type="ECO:0000313" key="1">
    <source>
        <dbReference type="EMBL" id="KAL0429490.1"/>
    </source>
</evidence>
<proteinExistence type="predicted"/>
<dbReference type="Pfam" id="PF03989">
    <property type="entry name" value="DNA_gyraseA_C"/>
    <property type="match status" value="5"/>
</dbReference>
<dbReference type="Gene3D" id="2.120.10.90">
    <property type="entry name" value="DNA gyrase/topoisomerase IV, subunit A, C-terminal"/>
    <property type="match status" value="2"/>
</dbReference>
<gene>
    <name evidence="1" type="ORF">Sradi_0575000</name>
</gene>
<dbReference type="GO" id="GO:0009330">
    <property type="term" value="C:DNA topoisomerase type II (double strand cut, ATP-hydrolyzing) complex"/>
    <property type="evidence" value="ECO:0007669"/>
    <property type="project" value="TreeGrafter"/>
</dbReference>
<dbReference type="PANTHER" id="PTHR43493">
    <property type="entry name" value="DNA GYRASE/TOPOISOMERASE SUBUNIT A"/>
    <property type="match status" value="1"/>
</dbReference>
<reference evidence="1" key="1">
    <citation type="submission" date="2020-06" db="EMBL/GenBank/DDBJ databases">
        <authorList>
            <person name="Li T."/>
            <person name="Hu X."/>
            <person name="Zhang T."/>
            <person name="Song X."/>
            <person name="Zhang H."/>
            <person name="Dai N."/>
            <person name="Sheng W."/>
            <person name="Hou X."/>
            <person name="Wei L."/>
        </authorList>
    </citation>
    <scope>NUCLEOTIDE SEQUENCE</scope>
    <source>
        <strain evidence="1">G02</strain>
        <tissue evidence="1">Leaf</tissue>
    </source>
</reference>
<dbReference type="InterPro" id="IPR050220">
    <property type="entry name" value="Type_II_DNA_Topoisomerases"/>
</dbReference>
<dbReference type="PANTHER" id="PTHR43493:SF5">
    <property type="entry name" value="DNA GYRASE SUBUNIT A, CHLOROPLASTIC_MITOCHONDRIAL"/>
    <property type="match status" value="1"/>
</dbReference>
<protein>
    <submittedName>
        <fullName evidence="1">DNA gyrase subunit A, chloroplastic/mitochondrial</fullName>
    </submittedName>
</protein>
<reference evidence="1" key="2">
    <citation type="journal article" date="2024" name="Plant">
        <title>Genomic evolution and insights into agronomic trait innovations of Sesamum species.</title>
        <authorList>
            <person name="Miao H."/>
            <person name="Wang L."/>
            <person name="Qu L."/>
            <person name="Liu H."/>
            <person name="Sun Y."/>
            <person name="Le M."/>
            <person name="Wang Q."/>
            <person name="Wei S."/>
            <person name="Zheng Y."/>
            <person name="Lin W."/>
            <person name="Duan Y."/>
            <person name="Cao H."/>
            <person name="Xiong S."/>
            <person name="Wang X."/>
            <person name="Wei L."/>
            <person name="Li C."/>
            <person name="Ma Q."/>
            <person name="Ju M."/>
            <person name="Zhao R."/>
            <person name="Li G."/>
            <person name="Mu C."/>
            <person name="Tian Q."/>
            <person name="Mei H."/>
            <person name="Zhang T."/>
            <person name="Gao T."/>
            <person name="Zhang H."/>
        </authorList>
    </citation>
    <scope>NUCLEOTIDE SEQUENCE</scope>
    <source>
        <strain evidence="1">G02</strain>
    </source>
</reference>
<dbReference type="EMBL" id="JACGWJ010000003">
    <property type="protein sequence ID" value="KAL0429490.1"/>
    <property type="molecule type" value="Genomic_DNA"/>
</dbReference>
<dbReference type="InterPro" id="IPR035516">
    <property type="entry name" value="Gyrase/topoIV_suA_C"/>
</dbReference>
<dbReference type="GO" id="GO:0003677">
    <property type="term" value="F:DNA binding"/>
    <property type="evidence" value="ECO:0007669"/>
    <property type="project" value="InterPro"/>
</dbReference>
<dbReference type="InterPro" id="IPR006691">
    <property type="entry name" value="GyrA/parC_rep"/>
</dbReference>
<comment type="caution">
    <text evidence="1">The sequence shown here is derived from an EMBL/GenBank/DDBJ whole genome shotgun (WGS) entry which is preliminary data.</text>
</comment>
<organism evidence="1">
    <name type="scientific">Sesamum radiatum</name>
    <name type="common">Black benniseed</name>
    <dbReference type="NCBI Taxonomy" id="300843"/>
    <lineage>
        <taxon>Eukaryota</taxon>
        <taxon>Viridiplantae</taxon>
        <taxon>Streptophyta</taxon>
        <taxon>Embryophyta</taxon>
        <taxon>Tracheophyta</taxon>
        <taxon>Spermatophyta</taxon>
        <taxon>Magnoliopsida</taxon>
        <taxon>eudicotyledons</taxon>
        <taxon>Gunneridae</taxon>
        <taxon>Pentapetalae</taxon>
        <taxon>asterids</taxon>
        <taxon>lamiids</taxon>
        <taxon>Lamiales</taxon>
        <taxon>Pedaliaceae</taxon>
        <taxon>Sesamum</taxon>
    </lineage>
</organism>
<dbReference type="GO" id="GO:0005524">
    <property type="term" value="F:ATP binding"/>
    <property type="evidence" value="ECO:0007669"/>
    <property type="project" value="InterPro"/>
</dbReference>
<dbReference type="SUPFAM" id="SSF101904">
    <property type="entry name" value="GyrA/ParC C-terminal domain-like"/>
    <property type="match status" value="1"/>
</dbReference>
<dbReference type="AlphaFoldDB" id="A0AAW2VJI5"/>
<accession>A0AAW2VJI5</accession>
<dbReference type="GO" id="GO:0005737">
    <property type="term" value="C:cytoplasm"/>
    <property type="evidence" value="ECO:0007669"/>
    <property type="project" value="TreeGrafter"/>
</dbReference>
<dbReference type="GO" id="GO:0003918">
    <property type="term" value="F:DNA topoisomerase type II (double strand cut, ATP-hydrolyzing) activity"/>
    <property type="evidence" value="ECO:0007669"/>
    <property type="project" value="TreeGrafter"/>
</dbReference>